<feature type="transmembrane region" description="Helical" evidence="1">
    <location>
        <begin position="83"/>
        <end position="105"/>
    </location>
</feature>
<keyword evidence="3" id="KW-1185">Reference proteome</keyword>
<dbReference type="AlphaFoldDB" id="A0A2T5MCQ5"/>
<feature type="transmembrane region" description="Helical" evidence="1">
    <location>
        <begin position="12"/>
        <end position="29"/>
    </location>
</feature>
<gene>
    <name evidence="2" type="ORF">CJD38_15560</name>
</gene>
<dbReference type="Proteomes" id="UP000244248">
    <property type="component" value="Unassembled WGS sequence"/>
</dbReference>
<proteinExistence type="predicted"/>
<evidence type="ECO:0000313" key="3">
    <source>
        <dbReference type="Proteomes" id="UP000244248"/>
    </source>
</evidence>
<dbReference type="RefSeq" id="WP_107941303.1">
    <property type="nucleotide sequence ID" value="NZ_QANS01000006.1"/>
</dbReference>
<accession>A0A2T5MCQ5</accession>
<comment type="caution">
    <text evidence="2">The sequence shown here is derived from an EMBL/GenBank/DDBJ whole genome shotgun (WGS) entry which is preliminary data.</text>
</comment>
<feature type="transmembrane region" description="Helical" evidence="1">
    <location>
        <begin position="41"/>
        <end position="58"/>
    </location>
</feature>
<keyword evidence="1" id="KW-1133">Transmembrane helix</keyword>
<evidence type="ECO:0000313" key="2">
    <source>
        <dbReference type="EMBL" id="PTU30358.1"/>
    </source>
</evidence>
<name>A0A2T5MCQ5_9GAMM</name>
<sequence length="122" mass="13458">MGETIFVEVKFWLLVIFSLLAPILIYVGLLKKRAISRPTVLFFGLLLVALAGIDVYLMKSLETLARLSASLADDAIFVSEVSVALYVFPIVLGGVGVNLISHVLITHLLRAERQFDTENPRS</sequence>
<dbReference type="EMBL" id="QANS01000006">
    <property type="protein sequence ID" value="PTU30358.1"/>
    <property type="molecule type" value="Genomic_DNA"/>
</dbReference>
<keyword evidence="1" id="KW-0812">Transmembrane</keyword>
<organism evidence="2 3">
    <name type="scientific">Stenotrophobium rhamnosiphilum</name>
    <dbReference type="NCBI Taxonomy" id="2029166"/>
    <lineage>
        <taxon>Bacteria</taxon>
        <taxon>Pseudomonadati</taxon>
        <taxon>Pseudomonadota</taxon>
        <taxon>Gammaproteobacteria</taxon>
        <taxon>Nevskiales</taxon>
        <taxon>Nevskiaceae</taxon>
        <taxon>Stenotrophobium</taxon>
    </lineage>
</organism>
<protein>
    <submittedName>
        <fullName evidence="2">Uncharacterized protein</fullName>
    </submittedName>
</protein>
<reference evidence="2 3" key="1">
    <citation type="submission" date="2018-04" db="EMBL/GenBank/DDBJ databases">
        <title>Novel species isolated from glacier.</title>
        <authorList>
            <person name="Liu Q."/>
            <person name="Xin Y.-H."/>
        </authorList>
    </citation>
    <scope>NUCLEOTIDE SEQUENCE [LARGE SCALE GENOMIC DNA]</scope>
    <source>
        <strain evidence="2 3">GT1R17</strain>
    </source>
</reference>
<keyword evidence="1" id="KW-0472">Membrane</keyword>
<evidence type="ECO:0000256" key="1">
    <source>
        <dbReference type="SAM" id="Phobius"/>
    </source>
</evidence>
<dbReference type="OrthoDB" id="8564887at2"/>